<protein>
    <submittedName>
        <fullName evidence="2">Uncharacterized protein</fullName>
    </submittedName>
</protein>
<organism evidence="2 3">
    <name type="scientific">Musa balbisiana</name>
    <name type="common">Banana</name>
    <dbReference type="NCBI Taxonomy" id="52838"/>
    <lineage>
        <taxon>Eukaryota</taxon>
        <taxon>Viridiplantae</taxon>
        <taxon>Streptophyta</taxon>
        <taxon>Embryophyta</taxon>
        <taxon>Tracheophyta</taxon>
        <taxon>Spermatophyta</taxon>
        <taxon>Magnoliopsida</taxon>
        <taxon>Liliopsida</taxon>
        <taxon>Zingiberales</taxon>
        <taxon>Musaceae</taxon>
        <taxon>Musa</taxon>
    </lineage>
</organism>
<evidence type="ECO:0000313" key="2">
    <source>
        <dbReference type="EMBL" id="THU65739.1"/>
    </source>
</evidence>
<keyword evidence="3" id="KW-1185">Reference proteome</keyword>
<proteinExistence type="predicted"/>
<name>A0A4S8JU94_MUSBA</name>
<gene>
    <name evidence="2" type="ORF">C4D60_Mb05t06820</name>
</gene>
<dbReference type="EMBL" id="PYDT01000003">
    <property type="protein sequence ID" value="THU65739.1"/>
    <property type="molecule type" value="Genomic_DNA"/>
</dbReference>
<sequence length="68" mass="7269">MADRGCAVPCPGGDACSSSLAGFISSVMSRDLSFSNSSDKLDSERKRSQTHHARVVALEINGRNISRE</sequence>
<accession>A0A4S8JU94</accession>
<reference evidence="2 3" key="1">
    <citation type="journal article" date="2019" name="Nat. Plants">
        <title>Genome sequencing of Musa balbisiana reveals subgenome evolution and function divergence in polyploid bananas.</title>
        <authorList>
            <person name="Yao X."/>
        </authorList>
    </citation>
    <scope>NUCLEOTIDE SEQUENCE [LARGE SCALE GENOMIC DNA]</scope>
    <source>
        <strain evidence="3">cv. DH-PKW</strain>
        <tissue evidence="2">Leaves</tissue>
    </source>
</reference>
<comment type="caution">
    <text evidence="2">The sequence shown here is derived from an EMBL/GenBank/DDBJ whole genome shotgun (WGS) entry which is preliminary data.</text>
</comment>
<dbReference type="Proteomes" id="UP000317650">
    <property type="component" value="Chromosome 5"/>
</dbReference>
<feature type="region of interest" description="Disordered" evidence="1">
    <location>
        <begin position="35"/>
        <end position="55"/>
    </location>
</feature>
<evidence type="ECO:0000256" key="1">
    <source>
        <dbReference type="SAM" id="MobiDB-lite"/>
    </source>
</evidence>
<dbReference type="AlphaFoldDB" id="A0A4S8JU94"/>
<evidence type="ECO:0000313" key="3">
    <source>
        <dbReference type="Proteomes" id="UP000317650"/>
    </source>
</evidence>